<dbReference type="Pfam" id="PF00756">
    <property type="entry name" value="Esterase"/>
    <property type="match status" value="1"/>
</dbReference>
<evidence type="ECO:0000256" key="2">
    <source>
        <dbReference type="ARBA" id="ARBA00012479"/>
    </source>
</evidence>
<feature type="active site" description="Charge relay system" evidence="7">
    <location>
        <position position="222"/>
    </location>
</feature>
<dbReference type="AlphaFoldDB" id="A0A5B8LHM4"/>
<dbReference type="FunFam" id="3.40.50.1820:FF:000002">
    <property type="entry name" value="S-formylglutathione hydrolase"/>
    <property type="match status" value="1"/>
</dbReference>
<dbReference type="PANTHER" id="PTHR10061:SF0">
    <property type="entry name" value="S-FORMYLGLUTATHIONE HYDROLASE"/>
    <property type="match status" value="1"/>
</dbReference>
<dbReference type="GO" id="GO:0005829">
    <property type="term" value="C:cytosol"/>
    <property type="evidence" value="ECO:0007669"/>
    <property type="project" value="TreeGrafter"/>
</dbReference>
<dbReference type="GO" id="GO:0046294">
    <property type="term" value="P:formaldehyde catabolic process"/>
    <property type="evidence" value="ECO:0007669"/>
    <property type="project" value="InterPro"/>
</dbReference>
<evidence type="ECO:0000256" key="5">
    <source>
        <dbReference type="ARBA" id="ARBA00047590"/>
    </source>
</evidence>
<dbReference type="OrthoDB" id="9782200at2"/>
<protein>
    <recommendedName>
        <fullName evidence="2 6">S-formylglutathione hydrolase</fullName>
        <ecNumber evidence="2 6">3.1.2.12</ecNumber>
    </recommendedName>
</protein>
<evidence type="ECO:0000313" key="10">
    <source>
        <dbReference type="Proteomes" id="UP000315673"/>
    </source>
</evidence>
<keyword evidence="3 8" id="KW-0719">Serine esterase</keyword>
<dbReference type="InterPro" id="IPR000801">
    <property type="entry name" value="Esterase-like"/>
</dbReference>
<gene>
    <name evidence="9" type="primary">fghA</name>
    <name evidence="9" type="ORF">FPZ24_07655</name>
</gene>
<dbReference type="GO" id="GO:0052689">
    <property type="term" value="F:carboxylic ester hydrolase activity"/>
    <property type="evidence" value="ECO:0007669"/>
    <property type="project" value="UniProtKB-KW"/>
</dbReference>
<evidence type="ECO:0000313" key="9">
    <source>
        <dbReference type="EMBL" id="QDZ07369.1"/>
    </source>
</evidence>
<keyword evidence="10" id="KW-1185">Reference proteome</keyword>
<dbReference type="NCBIfam" id="TIGR02821">
    <property type="entry name" value="fghA_ester_D"/>
    <property type="match status" value="1"/>
</dbReference>
<comment type="function">
    <text evidence="8">Serine hydrolase involved in the detoxification of formaldehyde.</text>
</comment>
<dbReference type="Gene3D" id="3.40.50.1820">
    <property type="entry name" value="alpha/beta hydrolase"/>
    <property type="match status" value="1"/>
</dbReference>
<evidence type="ECO:0000256" key="6">
    <source>
        <dbReference type="NCBIfam" id="TIGR02821"/>
    </source>
</evidence>
<keyword evidence="4 8" id="KW-0378">Hydrolase</keyword>
<dbReference type="InterPro" id="IPR029058">
    <property type="entry name" value="AB_hydrolase_fold"/>
</dbReference>
<proteinExistence type="inferred from homology"/>
<dbReference type="KEGG" id="spai:FPZ24_07655"/>
<organism evidence="9 10">
    <name type="scientific">Sphingomonas panacisoli</name>
    <dbReference type="NCBI Taxonomy" id="1813879"/>
    <lineage>
        <taxon>Bacteria</taxon>
        <taxon>Pseudomonadati</taxon>
        <taxon>Pseudomonadota</taxon>
        <taxon>Alphaproteobacteria</taxon>
        <taxon>Sphingomonadales</taxon>
        <taxon>Sphingomonadaceae</taxon>
        <taxon>Sphingomonas</taxon>
    </lineage>
</organism>
<comment type="catalytic activity">
    <reaction evidence="5 8">
        <text>S-formylglutathione + H2O = formate + glutathione + H(+)</text>
        <dbReference type="Rhea" id="RHEA:14961"/>
        <dbReference type="ChEBI" id="CHEBI:15377"/>
        <dbReference type="ChEBI" id="CHEBI:15378"/>
        <dbReference type="ChEBI" id="CHEBI:15740"/>
        <dbReference type="ChEBI" id="CHEBI:57688"/>
        <dbReference type="ChEBI" id="CHEBI:57925"/>
        <dbReference type="EC" id="3.1.2.12"/>
    </reaction>
</comment>
<dbReference type="RefSeq" id="WP_146570743.1">
    <property type="nucleotide sequence ID" value="NZ_CP042306.1"/>
</dbReference>
<evidence type="ECO:0000256" key="3">
    <source>
        <dbReference type="ARBA" id="ARBA00022487"/>
    </source>
</evidence>
<accession>A0A5B8LHM4</accession>
<dbReference type="GO" id="GO:0018738">
    <property type="term" value="F:S-formylglutathione hydrolase activity"/>
    <property type="evidence" value="ECO:0007669"/>
    <property type="project" value="UniProtKB-UniRule"/>
</dbReference>
<comment type="similarity">
    <text evidence="1 8">Belongs to the esterase D family.</text>
</comment>
<evidence type="ECO:0000256" key="7">
    <source>
        <dbReference type="PIRSR" id="PIRSR614186-1"/>
    </source>
</evidence>
<name>A0A5B8LHM4_9SPHN</name>
<reference evidence="9 10" key="1">
    <citation type="submission" date="2019-07" db="EMBL/GenBank/DDBJ databases">
        <title>Full genome sequence of Sphingomonas sp. 4R-6-7(HKS19).</title>
        <authorList>
            <person name="Im W.-T."/>
        </authorList>
    </citation>
    <scope>NUCLEOTIDE SEQUENCE [LARGE SCALE GENOMIC DNA]</scope>
    <source>
        <strain evidence="9 10">HKS19</strain>
    </source>
</reference>
<dbReference type="SUPFAM" id="SSF53474">
    <property type="entry name" value="alpha/beta-Hydrolases"/>
    <property type="match status" value="1"/>
</dbReference>
<dbReference type="Proteomes" id="UP000315673">
    <property type="component" value="Chromosome"/>
</dbReference>
<sequence>METVSVNKAHGGVQGVYRHDSAATGTSMTFAAFVPDHEPGARLPVLWFLSGLTCTHANVMEKGEFRAACAEHGIILIAPDTSPRGDDVPDDATYDFGKGAGFYVDATEAPWSANFRMRSYIEDELPALVAAEFPADMARQGITGHSMGGHGALTIGLRNPDRFRSVSAFAPIVSPLHCPWGEKALTGYLGQDRTTWRKYDACALIEDGARVPEILVDQGDADQFLSDQLKPELLSDACRTAGIDLTLRMQPGYDHSYYFISTFMPDHVAWHAERLA</sequence>
<feature type="active site" description="Charge relay system" evidence="7">
    <location>
        <position position="255"/>
    </location>
</feature>
<dbReference type="EC" id="3.1.2.12" evidence="2 6"/>
<feature type="active site" description="Charge relay system" evidence="7">
    <location>
        <position position="146"/>
    </location>
</feature>
<dbReference type="InterPro" id="IPR014186">
    <property type="entry name" value="S-formylglutathione_hydrol"/>
</dbReference>
<evidence type="ECO:0000256" key="8">
    <source>
        <dbReference type="RuleBase" id="RU363068"/>
    </source>
</evidence>
<dbReference type="EMBL" id="CP042306">
    <property type="protein sequence ID" value="QDZ07369.1"/>
    <property type="molecule type" value="Genomic_DNA"/>
</dbReference>
<dbReference type="PANTHER" id="PTHR10061">
    <property type="entry name" value="S-FORMYLGLUTATHIONE HYDROLASE"/>
    <property type="match status" value="1"/>
</dbReference>
<evidence type="ECO:0000256" key="1">
    <source>
        <dbReference type="ARBA" id="ARBA00005622"/>
    </source>
</evidence>
<evidence type="ECO:0000256" key="4">
    <source>
        <dbReference type="ARBA" id="ARBA00022801"/>
    </source>
</evidence>